<name>A0A376Q2J9_ECOLX</name>
<evidence type="ECO:0000256" key="1">
    <source>
        <dbReference type="ARBA" id="ARBA00002178"/>
    </source>
</evidence>
<dbReference type="Pfam" id="PF01024">
    <property type="entry name" value="Colicin"/>
    <property type="match status" value="1"/>
</dbReference>
<dbReference type="InterPro" id="IPR000293">
    <property type="entry name" value="Channel_colicin_C"/>
</dbReference>
<proteinExistence type="inferred from homology"/>
<dbReference type="Gene3D" id="1.10.490.30">
    <property type="entry name" value="Colicin"/>
    <property type="match status" value="1"/>
</dbReference>
<evidence type="ECO:0000256" key="5">
    <source>
        <dbReference type="ARBA" id="ARBA00022529"/>
    </source>
</evidence>
<organism evidence="16 17">
    <name type="scientific">Escherichia coli</name>
    <dbReference type="NCBI Taxonomy" id="562"/>
    <lineage>
        <taxon>Bacteria</taxon>
        <taxon>Pseudomonadati</taxon>
        <taxon>Pseudomonadota</taxon>
        <taxon>Gammaproteobacteria</taxon>
        <taxon>Enterobacterales</taxon>
        <taxon>Enterobacteriaceae</taxon>
        <taxon>Escherichia</taxon>
    </lineage>
</organism>
<feature type="domain" description="Channel forming colicins" evidence="14">
    <location>
        <begin position="483"/>
        <end position="494"/>
    </location>
</feature>
<keyword evidence="7 13" id="KW-1133">Transmembrane helix</keyword>
<evidence type="ECO:0000256" key="6">
    <source>
        <dbReference type="ARBA" id="ARBA00022692"/>
    </source>
</evidence>
<protein>
    <submittedName>
        <fullName evidence="16">Colicin-E1 protein</fullName>
    </submittedName>
</protein>
<sequence length="548" mass="59631">MAKELSGYGPTAGESMGGTGANLNQQGGNNNSNSGVHWGGGSGHGNNGGQGNSNSSGSTSTVMKTGESYLTPWGDVVINNDGLPVMNGIVMTEENSTLVDNPFGGVSRVLNSLISDMPSLFAESSGNNNNNTASVNTAPTNAQVSDMDKSSKVVGNVINEKQKQKNKIATQISEKQKKIEEMKKVFKHHSYHGITDLERDVNELQKKSNQLDADISKLNSYKNTLQSKIGDVNKQKEAEEKARENAEVAEHETLNEEKQAVAEAEKRLAEAKAELAKAESDVQSKQATVSRVAGELENAQKSVDVKVTGFPGWRDVQKKLQRQLEAKQAEYSAVENELKNAVSFRDGKAAEVKEAEQKLKEAQDALEKSQIKDAVDTMVGFYQYITEQYGEKYAKIAQDLAEKSKGKKIQGVDEALAAFEKYKNVLDKKFSKVDRDAIFNALESVNYDELSKNLTKISKSLKITSRVSFLYDVGSDFKNAIETGNWRPLFVTLEKSAVDVGVAKIVALMFSFIVGVPLGFWGIAIVTGIVSSYIGDDELSKLNELLGI</sequence>
<evidence type="ECO:0000313" key="16">
    <source>
        <dbReference type="EMBL" id="STH85046.1"/>
    </source>
</evidence>
<evidence type="ECO:0000256" key="4">
    <source>
        <dbReference type="ARBA" id="ARBA00007595"/>
    </source>
</evidence>
<dbReference type="GO" id="GO:0016020">
    <property type="term" value="C:membrane"/>
    <property type="evidence" value="ECO:0007669"/>
    <property type="project" value="UniProtKB-SubCell"/>
</dbReference>
<comment type="similarity">
    <text evidence="4">Belongs to the channel forming colicin family.</text>
</comment>
<dbReference type="SUPFAM" id="SSF56837">
    <property type="entry name" value="Colicin"/>
    <property type="match status" value="1"/>
</dbReference>
<dbReference type="GO" id="GO:0031640">
    <property type="term" value="P:killing of cells of another organism"/>
    <property type="evidence" value="ECO:0007669"/>
    <property type="project" value="UniProtKB-KW"/>
</dbReference>
<keyword evidence="10 13" id="KW-0472">Membrane</keyword>
<dbReference type="AlphaFoldDB" id="A0A376Q2J9"/>
<keyword evidence="8" id="KW-0044">Antibiotic</keyword>
<dbReference type="EMBL" id="UGAK01000006">
    <property type="protein sequence ID" value="STH85038.1"/>
    <property type="molecule type" value="Genomic_DNA"/>
</dbReference>
<evidence type="ECO:0000256" key="8">
    <source>
        <dbReference type="ARBA" id="ARBA00023022"/>
    </source>
</evidence>
<keyword evidence="5" id="KW-0929">Antimicrobial</keyword>
<feature type="compositionally biased region" description="Low complexity" evidence="12">
    <location>
        <begin position="52"/>
        <end position="61"/>
    </location>
</feature>
<feature type="compositionally biased region" description="Low complexity" evidence="12">
    <location>
        <begin position="21"/>
        <end position="36"/>
    </location>
</feature>
<evidence type="ECO:0000256" key="11">
    <source>
        <dbReference type="SAM" id="Coils"/>
    </source>
</evidence>
<feature type="coiled-coil region" evidence="11">
    <location>
        <begin position="158"/>
        <end position="288"/>
    </location>
</feature>
<dbReference type="InterPro" id="IPR055023">
    <property type="entry name" value="ColA_N"/>
</dbReference>
<evidence type="ECO:0000256" key="2">
    <source>
        <dbReference type="ARBA" id="ARBA00003197"/>
    </source>
</evidence>
<reference evidence="16 17" key="1">
    <citation type="submission" date="2018-06" db="EMBL/GenBank/DDBJ databases">
        <authorList>
            <consortium name="Pathogen Informatics"/>
            <person name="Doyle S."/>
        </authorList>
    </citation>
    <scope>NUCLEOTIDE SEQUENCE [LARGE SCALE GENOMIC DNA]</scope>
    <source>
        <strain evidence="16 17">NCTC7927</strain>
    </source>
</reference>
<dbReference type="RefSeq" id="WP_162754330.1">
    <property type="nucleotide sequence ID" value="NZ_BFOA01000045.1"/>
</dbReference>
<dbReference type="EMBL" id="UGAK01000006">
    <property type="protein sequence ID" value="STH85046.1"/>
    <property type="molecule type" value="Genomic_DNA"/>
</dbReference>
<evidence type="ECO:0000256" key="7">
    <source>
        <dbReference type="ARBA" id="ARBA00022989"/>
    </source>
</evidence>
<keyword evidence="6 13" id="KW-0812">Transmembrane</keyword>
<dbReference type="PROSITE" id="PS00276">
    <property type="entry name" value="CHANNEL_COLICIN"/>
    <property type="match status" value="1"/>
</dbReference>
<keyword evidence="11" id="KW-0175">Coiled coil</keyword>
<dbReference type="GO" id="GO:0050829">
    <property type="term" value="P:defense response to Gram-negative bacterium"/>
    <property type="evidence" value="ECO:0007669"/>
    <property type="project" value="InterPro"/>
</dbReference>
<dbReference type="GO" id="GO:0140911">
    <property type="term" value="F:pore-forming activity"/>
    <property type="evidence" value="ECO:0007669"/>
    <property type="project" value="InterPro"/>
</dbReference>
<evidence type="ECO:0000259" key="14">
    <source>
        <dbReference type="PROSITE" id="PS00276"/>
    </source>
</evidence>
<evidence type="ECO:0000256" key="9">
    <source>
        <dbReference type="ARBA" id="ARBA00023048"/>
    </source>
</evidence>
<evidence type="ECO:0000256" key="3">
    <source>
        <dbReference type="ARBA" id="ARBA00004370"/>
    </source>
</evidence>
<feature type="region of interest" description="Disordered" evidence="12">
    <location>
        <begin position="1"/>
        <end position="63"/>
    </location>
</feature>
<feature type="transmembrane region" description="Helical" evidence="13">
    <location>
        <begin position="505"/>
        <end position="534"/>
    </location>
</feature>
<dbReference type="Pfam" id="PF22348">
    <property type="entry name" value="ColA_N"/>
    <property type="match status" value="1"/>
</dbReference>
<evidence type="ECO:0000256" key="13">
    <source>
        <dbReference type="SAM" id="Phobius"/>
    </source>
</evidence>
<evidence type="ECO:0000313" key="17">
    <source>
        <dbReference type="Proteomes" id="UP000254043"/>
    </source>
</evidence>
<dbReference type="Gene3D" id="2.30.30.970">
    <property type="match status" value="1"/>
</dbReference>
<comment type="subcellular location">
    <subcellularLocation>
        <location evidence="3">Membrane</location>
    </subcellularLocation>
</comment>
<evidence type="ECO:0000256" key="12">
    <source>
        <dbReference type="SAM" id="MobiDB-lite"/>
    </source>
</evidence>
<evidence type="ECO:0000313" key="15">
    <source>
        <dbReference type="EMBL" id="STH85038.1"/>
    </source>
</evidence>
<accession>A0A376Q2J9</accession>
<feature type="compositionally biased region" description="Gly residues" evidence="12">
    <location>
        <begin position="37"/>
        <end position="51"/>
    </location>
</feature>
<gene>
    <name evidence="16" type="primary">cea_2</name>
    <name evidence="15" type="synonym">cea_1</name>
    <name evidence="15" type="ORF">NCTC7927_05575</name>
    <name evidence="16" type="ORF">NCTC7927_05584</name>
</gene>
<dbReference type="Proteomes" id="UP000254043">
    <property type="component" value="Unassembled WGS sequence"/>
</dbReference>
<dbReference type="InterPro" id="IPR038283">
    <property type="entry name" value="Channel_colicin_C_sf"/>
</dbReference>
<dbReference type="PRINTS" id="PR00280">
    <property type="entry name" value="CHANLCOLICIN"/>
</dbReference>
<keyword evidence="9" id="KW-0078">Bacteriocin</keyword>
<comment type="function">
    <text evidence="1">This colicin is a channel-forming colicin. This class of transmembrane toxins depolarize the cytoplasmic membrane, leading to dissipation of cellular energy.</text>
</comment>
<feature type="coiled-coil region" evidence="11">
    <location>
        <begin position="317"/>
        <end position="372"/>
    </location>
</feature>
<evidence type="ECO:0000256" key="10">
    <source>
        <dbReference type="ARBA" id="ARBA00023136"/>
    </source>
</evidence>
<comment type="function">
    <text evidence="2">Colicins are polypeptide toxins produced by and active against E.coli and closely related bacteria.</text>
</comment>